<dbReference type="OrthoDB" id="364553at2759"/>
<organism evidence="1">
    <name type="scientific">Cryptosporidium canis</name>
    <dbReference type="NCBI Taxonomy" id="195482"/>
    <lineage>
        <taxon>Eukaryota</taxon>
        <taxon>Sar</taxon>
        <taxon>Alveolata</taxon>
        <taxon>Apicomplexa</taxon>
        <taxon>Conoidasida</taxon>
        <taxon>Coccidia</taxon>
        <taxon>Eucoccidiorida</taxon>
        <taxon>Eimeriorina</taxon>
        <taxon>Cryptosporidiidae</taxon>
        <taxon>Cryptosporidium</taxon>
    </lineage>
</organism>
<comment type="caution">
    <text evidence="1">The sequence shown here is derived from an EMBL/GenBank/DDBJ whole genome shotgun (WGS) entry which is preliminary data.</text>
</comment>
<proteinExistence type="predicted"/>
<protein>
    <submittedName>
        <fullName evidence="1">Uncharacterized protein</fullName>
    </submittedName>
</protein>
<accession>A0A9D5HVE6</accession>
<dbReference type="Proteomes" id="UP001067231">
    <property type="component" value="Unassembled WGS sequence"/>
</dbReference>
<gene>
    <name evidence="1" type="ORF">OJ253_1085</name>
</gene>
<sequence length="244" mass="27818">MLIKEDSKPFEINSFLSEFRSQISKRKKRVQELSSSKNLDIFADSRARIMIRKGSDANRQCDIRKLIDVAIDKPSVEGPDSPLSPFNTDLFILNEDTPSTYFEWSCADCPLYIPKMCSCGTRDDGSRYFVCRNEGCEGLLKIPHSLIQIPLNRSVNSVQSFISENMEIPNSLLIYYGKLKNSLILVVFDQEQEKNVAKCLSSSSDSIGCVTIYDIIPDNNRSQSSRRPYTTRLKYTGQIHNLYK</sequence>
<reference evidence="1" key="1">
    <citation type="submission" date="2022-10" db="EMBL/GenBank/DDBJ databases">
        <title>Adaptive evolution leads to modifications in subtelomeric GC content in a zoonotic Cryptosporidium species.</title>
        <authorList>
            <person name="Li J."/>
            <person name="Feng Y."/>
            <person name="Xiao L."/>
        </authorList>
    </citation>
    <scope>NUCLEOTIDE SEQUENCE</scope>
    <source>
        <strain evidence="1">33844</strain>
    </source>
</reference>
<evidence type="ECO:0000313" key="1">
    <source>
        <dbReference type="EMBL" id="KAJ1610670.1"/>
    </source>
</evidence>
<name>A0A9D5HVE6_9CRYT</name>
<dbReference type="AlphaFoldDB" id="A0A9D5HVE6"/>
<dbReference type="EMBL" id="JAPCXC010000023">
    <property type="protein sequence ID" value="KAJ1610670.1"/>
    <property type="molecule type" value="Genomic_DNA"/>
</dbReference>